<name>A0A317QCN5_9GAMM</name>
<dbReference type="PANTHER" id="PTHR38478">
    <property type="entry name" value="PEPTIDASE M1A AND M12B"/>
    <property type="match status" value="1"/>
</dbReference>
<evidence type="ECO:0000313" key="4">
    <source>
        <dbReference type="EMBL" id="PWW16117.1"/>
    </source>
</evidence>
<organism evidence="4 5">
    <name type="scientific">Pseudidiomarina maritima</name>
    <dbReference type="NCBI Taxonomy" id="519453"/>
    <lineage>
        <taxon>Bacteria</taxon>
        <taxon>Pseudomonadati</taxon>
        <taxon>Pseudomonadota</taxon>
        <taxon>Gammaproteobacteria</taxon>
        <taxon>Alteromonadales</taxon>
        <taxon>Idiomarinaceae</taxon>
        <taxon>Pseudidiomarina</taxon>
    </lineage>
</organism>
<gene>
    <name evidence="4" type="ORF">DET45_101222</name>
</gene>
<dbReference type="InterPro" id="IPR032534">
    <property type="entry name" value="EcxA_zinc-bd"/>
</dbReference>
<dbReference type="Gene3D" id="3.40.390.10">
    <property type="entry name" value="Collagenase (Catalytic Domain)"/>
    <property type="match status" value="1"/>
</dbReference>
<proteinExistence type="predicted"/>
<dbReference type="Pfam" id="PF17148">
    <property type="entry name" value="DUF5117"/>
    <property type="match status" value="1"/>
</dbReference>
<keyword evidence="1" id="KW-0732">Signal</keyword>
<feature type="domain" description="EcxA zinc-binding" evidence="2">
    <location>
        <begin position="428"/>
        <end position="727"/>
    </location>
</feature>
<dbReference type="Pfam" id="PF16313">
    <property type="entry name" value="DUF4953"/>
    <property type="match status" value="1"/>
</dbReference>
<keyword evidence="5" id="KW-1185">Reference proteome</keyword>
<comment type="caution">
    <text evidence="4">The sequence shown here is derived from an EMBL/GenBank/DDBJ whole genome shotgun (WGS) entry which is preliminary data.</text>
</comment>
<feature type="signal peptide" evidence="1">
    <location>
        <begin position="1"/>
        <end position="31"/>
    </location>
</feature>
<dbReference type="PANTHER" id="PTHR38478:SF1">
    <property type="entry name" value="ZINC DEPENDENT METALLOPROTEASE DOMAIN LIPOPROTEIN"/>
    <property type="match status" value="1"/>
</dbReference>
<dbReference type="Proteomes" id="UP000246964">
    <property type="component" value="Unassembled WGS sequence"/>
</dbReference>
<evidence type="ECO:0000259" key="3">
    <source>
        <dbReference type="Pfam" id="PF17148"/>
    </source>
</evidence>
<dbReference type="InterPro" id="IPR033413">
    <property type="entry name" value="DUF5117"/>
</dbReference>
<dbReference type="RefSeq" id="WP_110074858.1">
    <property type="nucleotide sequence ID" value="NZ_QGTT01000001.1"/>
</dbReference>
<dbReference type="SUPFAM" id="SSF55486">
    <property type="entry name" value="Metalloproteases ('zincins'), catalytic domain"/>
    <property type="match status" value="1"/>
</dbReference>
<dbReference type="GO" id="GO:0008237">
    <property type="term" value="F:metallopeptidase activity"/>
    <property type="evidence" value="ECO:0007669"/>
    <property type="project" value="InterPro"/>
</dbReference>
<protein>
    <submittedName>
        <fullName evidence="4">Uncharacterized protein DUF5117</fullName>
    </submittedName>
</protein>
<sequence length="814" mass="88740">MQCITLSRRSIGVLSLAGFIAVSLISSTAIATPAQPSAPSAATAPSASNEQSSAIATFTAKMQQHQGFFSFYHDQHQGNIYLKVPRAQTQFIFQTSLPWGLGSNDIGLDRGQLGATRLASFLIEGDKVLLQQHNTKFRANSDNAAERASIEQAFASSVIAGFKVVAADADAVLIDYTPFLLSDTHGVVQRLAQSKQGNYKVNSAQSVIYPARSKAFADNTELEAKLTFSGQASGSYVNQVAADANQLTLHLHHSFIRLPDANYQPRQFHPQSGFWSEAHQDYAAPLGQPLTVQYIPRHRLSATNPIIYYLDPGVPEPVRTALLDGAKWWAEAFAEIGYPDGFQVRELPADADPMDVRYNVIQWVHRATRGWSYGASIIDPRTGEIIKGHVTLGSLRVRQDMLIAQGLLAPYQDHTETATQQQLLADIEAMALARIRQLSAHEIGHTLGIAHNFAASSHDRASVMDYPHPLVSLSTNEQGLSLAGAYTEGLGIWDKQVVAYGYGDGDLAKVLEQNRRLGLSFISDRDARAPGGAHPDAHLWDNGSDAVTELERILAVRATALQQFGLANLAPGQPLSQLQNVLVPVYLLHRYQVEAAVKMLAGVHYDYSVKGEPLRPVRAVNASQQQRALQVLMKTLQADTLRLPTAIHGLLTAPAYGEGYDRERFTGLTGLLPDTDSMAASSARFTLDLLLQPQRLERLAQQHSKTPSIPSISTLLAALADTTLTPAQAASADTLTQRLAFETLTAVAQVYQQQQLSAVVKAPLWQFLQQQQQQWQQAPASAHQAYVVYALEQLLEHQRWPVPAAAALPPGSPI</sequence>
<dbReference type="CDD" id="cd04276">
    <property type="entry name" value="ZnMc_MMP_like_2"/>
    <property type="match status" value="1"/>
</dbReference>
<evidence type="ECO:0000259" key="2">
    <source>
        <dbReference type="Pfam" id="PF16313"/>
    </source>
</evidence>
<reference evidence="4 5" key="1">
    <citation type="submission" date="2018-05" db="EMBL/GenBank/DDBJ databases">
        <title>Freshwater and sediment microbial communities from various areas in North America, analyzing microbe dynamics in response to fracking.</title>
        <authorList>
            <person name="Lamendella R."/>
        </authorList>
    </citation>
    <scope>NUCLEOTIDE SEQUENCE [LARGE SCALE GENOMIC DNA]</scope>
    <source>
        <strain evidence="4 5">125B1</strain>
    </source>
</reference>
<evidence type="ECO:0000256" key="1">
    <source>
        <dbReference type="SAM" id="SignalP"/>
    </source>
</evidence>
<dbReference type="AlphaFoldDB" id="A0A317QCN5"/>
<dbReference type="InterPro" id="IPR024079">
    <property type="entry name" value="MetalloPept_cat_dom_sf"/>
</dbReference>
<dbReference type="EMBL" id="QGTT01000001">
    <property type="protein sequence ID" value="PWW16117.1"/>
    <property type="molecule type" value="Genomic_DNA"/>
</dbReference>
<evidence type="ECO:0000313" key="5">
    <source>
        <dbReference type="Proteomes" id="UP000246964"/>
    </source>
</evidence>
<dbReference type="OrthoDB" id="9776599at2"/>
<dbReference type="InterPro" id="IPR034032">
    <property type="entry name" value="Zn_MMP-like_bac"/>
</dbReference>
<accession>A0A317QCN5</accession>
<feature type="domain" description="DUF5117" evidence="3">
    <location>
        <begin position="111"/>
        <end position="301"/>
    </location>
</feature>
<feature type="chain" id="PRO_5016285053" evidence="1">
    <location>
        <begin position="32"/>
        <end position="814"/>
    </location>
</feature>